<protein>
    <submittedName>
        <fullName evidence="1">TIGR00725 family protein</fullName>
    </submittedName>
</protein>
<dbReference type="InterPro" id="IPR005268">
    <property type="entry name" value="CHP00725"/>
</dbReference>
<organism evidence="1">
    <name type="scientific">Ammonifex degensii</name>
    <dbReference type="NCBI Taxonomy" id="42838"/>
    <lineage>
        <taxon>Bacteria</taxon>
        <taxon>Bacillati</taxon>
        <taxon>Bacillota</taxon>
        <taxon>Clostridia</taxon>
        <taxon>Thermoanaerobacterales</taxon>
        <taxon>Thermoanaerobacteraceae</taxon>
        <taxon>Ammonifex</taxon>
    </lineage>
</organism>
<proteinExistence type="predicted"/>
<dbReference type="NCBIfam" id="TIGR00725">
    <property type="entry name" value="TIGR00725 family protein"/>
    <property type="match status" value="1"/>
</dbReference>
<sequence length="154" mass="15624">MEKESWYIAVVGAASCTPEEETLAYHVGYEVARRGAILLCGGRGGVMAAAARGARDGGGLAVGILPGNDRSAANPYLHVALATGLGDARNAVIACAADAMIAVGGGYGTLSEVALALKKGKPVVGLAFSFPEIRGVQMAENPQAAVELALKRKT</sequence>
<dbReference type="AlphaFoldDB" id="A0A7C1JN52"/>
<evidence type="ECO:0000313" key="1">
    <source>
        <dbReference type="EMBL" id="HDW51297.1"/>
    </source>
</evidence>
<dbReference type="PROSITE" id="PS51257">
    <property type="entry name" value="PROKAR_LIPOPROTEIN"/>
    <property type="match status" value="1"/>
</dbReference>
<dbReference type="InterPro" id="IPR052341">
    <property type="entry name" value="LOG_family_nucleotidases"/>
</dbReference>
<gene>
    <name evidence="1" type="ORF">ENQ35_00895</name>
</gene>
<dbReference type="PANTHER" id="PTHR43393">
    <property type="entry name" value="CYTOKININ RIBOSIDE 5'-MONOPHOSPHATE PHOSPHORIBOHYDROLASE"/>
    <property type="match status" value="1"/>
</dbReference>
<dbReference type="Pfam" id="PF18306">
    <property type="entry name" value="LDcluster4"/>
    <property type="match status" value="1"/>
</dbReference>
<dbReference type="EMBL" id="DSMV01000060">
    <property type="protein sequence ID" value="HDW51297.1"/>
    <property type="molecule type" value="Genomic_DNA"/>
</dbReference>
<dbReference type="SUPFAM" id="SSF102405">
    <property type="entry name" value="MCP/YpsA-like"/>
    <property type="match status" value="1"/>
</dbReference>
<name>A0A7C1JN52_9THEO</name>
<accession>A0A7C1JN52</accession>
<comment type="caution">
    <text evidence="1">The sequence shown here is derived from an EMBL/GenBank/DDBJ whole genome shotgun (WGS) entry which is preliminary data.</text>
</comment>
<reference evidence="1" key="1">
    <citation type="journal article" date="2020" name="mSystems">
        <title>Genome- and Community-Level Interaction Insights into Carbon Utilization and Element Cycling Functions of Hydrothermarchaeota in Hydrothermal Sediment.</title>
        <authorList>
            <person name="Zhou Z."/>
            <person name="Liu Y."/>
            <person name="Xu W."/>
            <person name="Pan J."/>
            <person name="Luo Z.H."/>
            <person name="Li M."/>
        </authorList>
    </citation>
    <scope>NUCLEOTIDE SEQUENCE [LARGE SCALE GENOMIC DNA]</scope>
    <source>
        <strain evidence="1">SpSt-301</strain>
    </source>
</reference>
<dbReference type="PANTHER" id="PTHR43393:SF3">
    <property type="entry name" value="LYSINE DECARBOXYLASE-LIKE PROTEIN"/>
    <property type="match status" value="1"/>
</dbReference>
<dbReference type="Gene3D" id="3.40.50.450">
    <property type="match status" value="1"/>
</dbReference>
<dbReference type="GO" id="GO:0005829">
    <property type="term" value="C:cytosol"/>
    <property type="evidence" value="ECO:0007669"/>
    <property type="project" value="TreeGrafter"/>
</dbReference>
<dbReference type="InterPro" id="IPR041164">
    <property type="entry name" value="LDcluster4"/>
</dbReference>